<organism evidence="3 4">
    <name type="scientific">Pelomonas cellulosilytica</name>
    <dbReference type="NCBI Taxonomy" id="2906762"/>
    <lineage>
        <taxon>Bacteria</taxon>
        <taxon>Pseudomonadati</taxon>
        <taxon>Pseudomonadota</taxon>
        <taxon>Betaproteobacteria</taxon>
        <taxon>Burkholderiales</taxon>
        <taxon>Sphaerotilaceae</taxon>
        <taxon>Roseateles</taxon>
    </lineage>
</organism>
<accession>A0ABS8Y275</accession>
<keyword evidence="4" id="KW-1185">Reference proteome</keyword>
<evidence type="ECO:0000313" key="4">
    <source>
        <dbReference type="Proteomes" id="UP001200741"/>
    </source>
</evidence>
<gene>
    <name evidence="3" type="ORF">LXT13_22530</name>
</gene>
<evidence type="ECO:0000259" key="2">
    <source>
        <dbReference type="Pfam" id="PF07589"/>
    </source>
</evidence>
<keyword evidence="1" id="KW-0732">Signal</keyword>
<dbReference type="InterPro" id="IPR013424">
    <property type="entry name" value="Ice-binding_C"/>
</dbReference>
<dbReference type="EMBL" id="JAJTWU010000009">
    <property type="protein sequence ID" value="MCE4557176.1"/>
    <property type="molecule type" value="Genomic_DNA"/>
</dbReference>
<dbReference type="Proteomes" id="UP001200741">
    <property type="component" value="Unassembled WGS sequence"/>
</dbReference>
<feature type="domain" description="Ice-binding protein C-terminal" evidence="2">
    <location>
        <begin position="202"/>
        <end position="226"/>
    </location>
</feature>
<feature type="chain" id="PRO_5046661967" evidence="1">
    <location>
        <begin position="20"/>
        <end position="229"/>
    </location>
</feature>
<name>A0ABS8Y275_9BURK</name>
<proteinExistence type="predicted"/>
<dbReference type="NCBIfam" id="TIGR02595">
    <property type="entry name" value="PEP_CTERM"/>
    <property type="match status" value="1"/>
</dbReference>
<comment type="caution">
    <text evidence="3">The sequence shown here is derived from an EMBL/GenBank/DDBJ whole genome shotgun (WGS) entry which is preliminary data.</text>
</comment>
<feature type="signal peptide" evidence="1">
    <location>
        <begin position="1"/>
        <end position="19"/>
    </location>
</feature>
<dbReference type="RefSeq" id="WP_233374551.1">
    <property type="nucleotide sequence ID" value="NZ_JAJTWU010000009.1"/>
</dbReference>
<evidence type="ECO:0000256" key="1">
    <source>
        <dbReference type="SAM" id="SignalP"/>
    </source>
</evidence>
<protein>
    <submittedName>
        <fullName evidence="3">PEP-CTERM sorting domain-containing protein</fullName>
    </submittedName>
</protein>
<reference evidence="3 4" key="1">
    <citation type="submission" date="2021-12" db="EMBL/GenBank/DDBJ databases">
        <title>Genome seq of P8.</title>
        <authorList>
            <person name="Seo T."/>
        </authorList>
    </citation>
    <scope>NUCLEOTIDE SEQUENCE [LARGE SCALE GENOMIC DNA]</scope>
    <source>
        <strain evidence="3 4">P8</strain>
    </source>
</reference>
<dbReference type="Pfam" id="PF07589">
    <property type="entry name" value="PEP-CTERM"/>
    <property type="match status" value="1"/>
</dbReference>
<evidence type="ECO:0000313" key="3">
    <source>
        <dbReference type="EMBL" id="MCE4557176.1"/>
    </source>
</evidence>
<sequence length="229" mass="23940">MFKPLALAAALLVSAPVFAGSIQIKYQGKDADAVSLSTTVTTNYGTAGLSFLDSVSGSFLAYSLEPTQQIALKSKGDKTYAVDSFTGSQATLLQGLYSSSFASVNSAKQQAAFQLAIWEIATETSGTLSITEGSGSFYLKTSGQPASLNAVQALATNYLKAAQTYSGSELYSLTKLTNPTYQDLIVASALPVVTPNIGTSLPVPEPETYALFLGGLGVIGLLARRRLPR</sequence>